<organism evidence="1 2">
    <name type="scientific">Actinomadura rugatobispora</name>
    <dbReference type="NCBI Taxonomy" id="1994"/>
    <lineage>
        <taxon>Bacteria</taxon>
        <taxon>Bacillati</taxon>
        <taxon>Actinomycetota</taxon>
        <taxon>Actinomycetes</taxon>
        <taxon>Streptosporangiales</taxon>
        <taxon>Thermomonosporaceae</taxon>
        <taxon>Actinomadura</taxon>
    </lineage>
</organism>
<dbReference type="EMBL" id="JBHSON010000124">
    <property type="protein sequence ID" value="MFC5753790.1"/>
    <property type="molecule type" value="Genomic_DNA"/>
</dbReference>
<evidence type="ECO:0000313" key="2">
    <source>
        <dbReference type="Proteomes" id="UP001596074"/>
    </source>
</evidence>
<evidence type="ECO:0000313" key="1">
    <source>
        <dbReference type="EMBL" id="MFC5753790.1"/>
    </source>
</evidence>
<gene>
    <name evidence="1" type="ORF">ACFPZN_49925</name>
</gene>
<accession>A0ABW1AH05</accession>
<protein>
    <submittedName>
        <fullName evidence="1">Uncharacterized protein</fullName>
    </submittedName>
</protein>
<comment type="caution">
    <text evidence="1">The sequence shown here is derived from an EMBL/GenBank/DDBJ whole genome shotgun (WGS) entry which is preliminary data.</text>
</comment>
<sequence length="161" mass="18040">MSQALDLARRLLSVADDYSPTSCYLNAWARTESVLERLTTAFPDAATRSYGREGSLFPVEVTFKVGSFEEAAAALRTGMGITPCYVLWHWIFWPAVPELGLREQHKYAELEIACYSRDIFCEEPAPDHTVFVHAGPDEDRRAEWLAAQVGAEVIGPPEFGW</sequence>
<name>A0ABW1AH05_9ACTN</name>
<proteinExistence type="predicted"/>
<dbReference type="RefSeq" id="WP_378291187.1">
    <property type="nucleotide sequence ID" value="NZ_JBHSON010000124.1"/>
</dbReference>
<dbReference type="Proteomes" id="UP001596074">
    <property type="component" value="Unassembled WGS sequence"/>
</dbReference>
<keyword evidence="2" id="KW-1185">Reference proteome</keyword>
<reference evidence="2" key="1">
    <citation type="journal article" date="2019" name="Int. J. Syst. Evol. Microbiol.">
        <title>The Global Catalogue of Microorganisms (GCM) 10K type strain sequencing project: providing services to taxonomists for standard genome sequencing and annotation.</title>
        <authorList>
            <consortium name="The Broad Institute Genomics Platform"/>
            <consortium name="The Broad Institute Genome Sequencing Center for Infectious Disease"/>
            <person name="Wu L."/>
            <person name="Ma J."/>
        </authorList>
    </citation>
    <scope>NUCLEOTIDE SEQUENCE [LARGE SCALE GENOMIC DNA]</scope>
    <source>
        <strain evidence="2">KCTC 42087</strain>
    </source>
</reference>